<evidence type="ECO:0000256" key="3">
    <source>
        <dbReference type="ARBA" id="ARBA00022692"/>
    </source>
</evidence>
<keyword evidence="5 6" id="KW-0472">Membrane</keyword>
<dbReference type="Pfam" id="PF13440">
    <property type="entry name" value="Polysacc_synt_3"/>
    <property type="match status" value="1"/>
</dbReference>
<keyword evidence="4 6" id="KW-1133">Transmembrane helix</keyword>
<dbReference type="Proteomes" id="UP000011550">
    <property type="component" value="Unassembled WGS sequence"/>
</dbReference>
<dbReference type="GO" id="GO:0005886">
    <property type="term" value="C:plasma membrane"/>
    <property type="evidence" value="ECO:0007669"/>
    <property type="project" value="UniProtKB-SubCell"/>
</dbReference>
<evidence type="ECO:0000256" key="6">
    <source>
        <dbReference type="SAM" id="Phobius"/>
    </source>
</evidence>
<feature type="transmembrane region" description="Helical" evidence="6">
    <location>
        <begin position="351"/>
        <end position="372"/>
    </location>
</feature>
<evidence type="ECO:0000256" key="4">
    <source>
        <dbReference type="ARBA" id="ARBA00022989"/>
    </source>
</evidence>
<protein>
    <submittedName>
        <fullName evidence="7">Polysaccharide biosynthesis protein</fullName>
    </submittedName>
</protein>
<dbReference type="RefSeq" id="WP_008318679.1">
    <property type="nucleotide sequence ID" value="NZ_AOLN01000006.1"/>
</dbReference>
<comment type="subcellular location">
    <subcellularLocation>
        <location evidence="1">Cell membrane</location>
        <topology evidence="1">Multi-pass membrane protein</topology>
    </subcellularLocation>
</comment>
<gene>
    <name evidence="7" type="ORF">C440_04593</name>
</gene>
<name>M0IJS0_9EURY</name>
<dbReference type="EMBL" id="AOLN01000006">
    <property type="protein sequence ID" value="ELZ97026.1"/>
    <property type="molecule type" value="Genomic_DNA"/>
</dbReference>
<feature type="transmembrane region" description="Helical" evidence="6">
    <location>
        <begin position="21"/>
        <end position="43"/>
    </location>
</feature>
<reference evidence="7 8" key="1">
    <citation type="journal article" date="2014" name="PLoS Genet.">
        <title>Phylogenetically driven sequencing of extremely halophilic archaea reveals strategies for static and dynamic osmo-response.</title>
        <authorList>
            <person name="Becker E.A."/>
            <person name="Seitzer P.M."/>
            <person name="Tritt A."/>
            <person name="Larsen D."/>
            <person name="Krusor M."/>
            <person name="Yao A.I."/>
            <person name="Wu D."/>
            <person name="Madern D."/>
            <person name="Eisen J.A."/>
            <person name="Darling A.E."/>
            <person name="Facciotti M.T."/>
        </authorList>
    </citation>
    <scope>NUCLEOTIDE SEQUENCE [LARGE SCALE GENOMIC DNA]</scope>
    <source>
        <strain evidence="7 8">ATCC BAA-1512</strain>
    </source>
</reference>
<accession>M0IJS0</accession>
<feature type="transmembrane region" description="Helical" evidence="6">
    <location>
        <begin position="435"/>
        <end position="453"/>
    </location>
</feature>
<evidence type="ECO:0000256" key="2">
    <source>
        <dbReference type="ARBA" id="ARBA00022475"/>
    </source>
</evidence>
<feature type="transmembrane region" description="Helical" evidence="6">
    <location>
        <begin position="55"/>
        <end position="76"/>
    </location>
</feature>
<dbReference type="InterPro" id="IPR050833">
    <property type="entry name" value="Poly_Biosynth_Transport"/>
</dbReference>
<dbReference type="CDD" id="cd13128">
    <property type="entry name" value="MATE_Wzx_like"/>
    <property type="match status" value="1"/>
</dbReference>
<evidence type="ECO:0000313" key="7">
    <source>
        <dbReference type="EMBL" id="ELZ97026.1"/>
    </source>
</evidence>
<feature type="transmembrane region" description="Helical" evidence="6">
    <location>
        <begin position="164"/>
        <end position="189"/>
    </location>
</feature>
<feature type="transmembrane region" description="Helical" evidence="6">
    <location>
        <begin position="312"/>
        <end position="331"/>
    </location>
</feature>
<evidence type="ECO:0000256" key="5">
    <source>
        <dbReference type="ARBA" id="ARBA00023136"/>
    </source>
</evidence>
<dbReference type="STRING" id="662479.C440_04593"/>
<dbReference type="PATRIC" id="fig|662479.7.peg.949"/>
<keyword evidence="2" id="KW-1003">Cell membrane</keyword>
<dbReference type="AlphaFoldDB" id="M0IJS0"/>
<feature type="transmembrane region" description="Helical" evidence="6">
    <location>
        <begin position="235"/>
        <end position="260"/>
    </location>
</feature>
<comment type="caution">
    <text evidence="7">The sequence shown here is derived from an EMBL/GenBank/DDBJ whole genome shotgun (WGS) entry which is preliminary data.</text>
</comment>
<feature type="transmembrane region" description="Helical" evidence="6">
    <location>
        <begin position="465"/>
        <end position="485"/>
    </location>
</feature>
<feature type="transmembrane region" description="Helical" evidence="6">
    <location>
        <begin position="404"/>
        <end position="423"/>
    </location>
</feature>
<proteinExistence type="predicted"/>
<feature type="transmembrane region" description="Helical" evidence="6">
    <location>
        <begin position="96"/>
        <end position="119"/>
    </location>
</feature>
<feature type="transmembrane region" description="Helical" evidence="6">
    <location>
        <begin position="272"/>
        <end position="291"/>
    </location>
</feature>
<keyword evidence="3 6" id="KW-0812">Transmembrane</keyword>
<dbReference type="PANTHER" id="PTHR30250">
    <property type="entry name" value="PST FAMILY PREDICTED COLANIC ACID TRANSPORTER"/>
    <property type="match status" value="1"/>
</dbReference>
<organism evidence="7 8">
    <name type="scientific">Haloferax mucosum ATCC BAA-1512</name>
    <dbReference type="NCBI Taxonomy" id="662479"/>
    <lineage>
        <taxon>Archaea</taxon>
        <taxon>Methanobacteriati</taxon>
        <taxon>Methanobacteriota</taxon>
        <taxon>Stenosarchaea group</taxon>
        <taxon>Halobacteria</taxon>
        <taxon>Halobacteriales</taxon>
        <taxon>Haloferacaceae</taxon>
        <taxon>Haloferax</taxon>
    </lineage>
</organism>
<dbReference type="PANTHER" id="PTHR30250:SF27">
    <property type="entry name" value="POLYSACCHARIDE BIOSYNTHESIS PROTEIN"/>
    <property type="match status" value="1"/>
</dbReference>
<evidence type="ECO:0000256" key="1">
    <source>
        <dbReference type="ARBA" id="ARBA00004651"/>
    </source>
</evidence>
<evidence type="ECO:0000313" key="8">
    <source>
        <dbReference type="Proteomes" id="UP000011550"/>
    </source>
</evidence>
<sequence length="519" mass="55906">MDTESTNDAAKTDGESAYSQVVSGTTIIFIGKVLGLTLGFFARSVPARLLGPDKYGSLTLGWTVVSVVTFISALGLKDGITRYIPRCDTNEDRKSILLTAVSSALPWSILLTMTVVFFSEYISITIFSGSVSPGLISLFALLIPVVTINNLIVSYFRGLKNARLNVFVTNVFNPGFRVILVTGSILAGYSVFGAAVGWVVASVLTLLSAIYFLCKRTPILHVDSNGTRFAELLKFSMPLMLASSMGIVLGFGDNLLIGFYLDSAAIGRYDPAFLLSSMVTTGLTVFSYMFLPTFSELHGKGEYEEMDNLYGVVTKWIVSLTLPVYLVFAAFPASVLEIFFGDAYTSAAPVLVILATGSLINAAVGLCVQGLVATGSTRFIMYTNSFAAISNVVLNILLIPQFGIIGAALASATTTAGYNLLYAYRVYQEMNIAPVPRAVFLPSLIPVGGAILLRRVPPHNRQTLIFLILAAVLFIVLYLSGYLLFGAAEKEDIGLVETLENQIGVDLSLIKQVLKYRIG</sequence>
<feature type="transmembrane region" description="Helical" evidence="6">
    <location>
        <begin position="195"/>
        <end position="214"/>
    </location>
</feature>
<dbReference type="OrthoDB" id="19148at2157"/>
<feature type="transmembrane region" description="Helical" evidence="6">
    <location>
        <begin position="131"/>
        <end position="152"/>
    </location>
</feature>
<keyword evidence="8" id="KW-1185">Reference proteome</keyword>